<evidence type="ECO:0000313" key="2">
    <source>
        <dbReference type="Proteomes" id="UP000068250"/>
    </source>
</evidence>
<name>A0A0U5BI63_9PROT</name>
<sequence length="232" mass="25175">MAGLFRLFSPRANTSKPGIGLARLSCVASVLALTACATPEQKAYDMALADARTDPGLCQSIRYYPLLAEAWQKAHMGGDPDAQDASAPAPGTLPHIKVTASSAMPAVSFPPYSQRACRMTVQAGSHAPETGFLTVAYFMHNGKVDTSLVKWNSDTEVSEYYDELKTKIRNGVDMNNPTLKACMTHYPALQTNSPDPAVQQAAVSLRALLVRHCLADHAALKNLYSDMYFIHR</sequence>
<organism evidence="1 2">
    <name type="scientific">Acetobacter ghanensis</name>
    <dbReference type="NCBI Taxonomy" id="431306"/>
    <lineage>
        <taxon>Bacteria</taxon>
        <taxon>Pseudomonadati</taxon>
        <taxon>Pseudomonadota</taxon>
        <taxon>Alphaproteobacteria</taxon>
        <taxon>Acetobacterales</taxon>
        <taxon>Acetobacteraceae</taxon>
        <taxon>Acetobacter</taxon>
    </lineage>
</organism>
<gene>
    <name evidence="1" type="ORF">AGA_1358</name>
</gene>
<dbReference type="AlphaFoldDB" id="A0A0U5BI63"/>
<proteinExistence type="predicted"/>
<dbReference type="RefSeq" id="WP_231946081.1">
    <property type="nucleotide sequence ID" value="NZ_LN609302.1"/>
</dbReference>
<reference evidence="2" key="1">
    <citation type="submission" date="2014-09" db="EMBL/GenBank/DDBJ databases">
        <authorList>
            <person name="Illeghems K.G."/>
        </authorList>
    </citation>
    <scope>NUCLEOTIDE SEQUENCE [LARGE SCALE GENOMIC DNA]</scope>
    <source>
        <strain evidence="2">LMG 23848T</strain>
    </source>
</reference>
<dbReference type="EMBL" id="LN609302">
    <property type="protein sequence ID" value="CEF55320.1"/>
    <property type="molecule type" value="Genomic_DNA"/>
</dbReference>
<accession>A0A0U5BI63</accession>
<evidence type="ECO:0000313" key="1">
    <source>
        <dbReference type="EMBL" id="CEF55320.1"/>
    </source>
</evidence>
<dbReference type="Proteomes" id="UP000068250">
    <property type="component" value="Chromosome I"/>
</dbReference>
<protein>
    <submittedName>
        <fullName evidence="1">Uncharacterized protein</fullName>
    </submittedName>
</protein>
<dbReference type="STRING" id="431306.AGA_1358"/>
<dbReference type="PATRIC" id="fig|431306.5.peg.1384"/>